<dbReference type="Pfam" id="PF10713">
    <property type="entry name" value="DUF2509"/>
    <property type="match status" value="1"/>
</dbReference>
<dbReference type="Proteomes" id="UP000183569">
    <property type="component" value="Unassembled WGS sequence"/>
</dbReference>
<reference evidence="1 2" key="1">
    <citation type="submission" date="2016-10" db="EMBL/GenBank/DDBJ databases">
        <authorList>
            <person name="Varghese N."/>
            <person name="Submissions S."/>
        </authorList>
    </citation>
    <scope>NUCLEOTIDE SEQUENCE [LARGE SCALE GENOMIC DNA]</scope>
    <source>
        <strain evidence="1 2">CGMCC 1.12102</strain>
    </source>
</reference>
<comment type="caution">
    <text evidence="1">The sequence shown here is derived from an EMBL/GenBank/DDBJ whole genome shotgun (WGS) entry which is preliminary data.</text>
</comment>
<organism evidence="1 2">
    <name type="scientific">Kosakonia sacchari</name>
    <dbReference type="NCBI Taxonomy" id="1158459"/>
    <lineage>
        <taxon>Bacteria</taxon>
        <taxon>Pseudomonadati</taxon>
        <taxon>Pseudomonadota</taxon>
        <taxon>Gammaproteobacteria</taxon>
        <taxon>Enterobacterales</taxon>
        <taxon>Enterobacteriaceae</taxon>
        <taxon>Kosakonia</taxon>
    </lineage>
</organism>
<dbReference type="NCBIfam" id="NF008569">
    <property type="entry name" value="PRK11521.1"/>
    <property type="match status" value="1"/>
</dbReference>
<dbReference type="GeneID" id="23847249"/>
<dbReference type="RefSeq" id="WP_017457690.1">
    <property type="nucleotide sequence ID" value="NZ_FMUI01000004.1"/>
</dbReference>
<proteinExistence type="predicted"/>
<accession>A0A1G4Y2I7</accession>
<dbReference type="AlphaFoldDB" id="A0A1G4Y2I7"/>
<protein>
    <recommendedName>
        <fullName evidence="3">DUF2509 family protein</fullName>
    </recommendedName>
</protein>
<name>A0A1G4Y2I7_9ENTR</name>
<sequence length="135" mass="15081">MNRQRGMSSLGLVLLLLLLGSLMLHGLNLQLSSHIWRVNNENQGIRNAAEISSAMEWARHQTWPAQPAQQCQQSAGQNVRSCLRVFTDGTALLIVANAEATLWHLGRVEGTQVRFLPHGWSDFCPLKEEALCRLP</sequence>
<evidence type="ECO:0000313" key="1">
    <source>
        <dbReference type="EMBL" id="SCX47677.1"/>
    </source>
</evidence>
<gene>
    <name evidence="1" type="ORF">SAMN02927897_01871</name>
</gene>
<dbReference type="EMBL" id="FMUI01000004">
    <property type="protein sequence ID" value="SCX47677.1"/>
    <property type="molecule type" value="Genomic_DNA"/>
</dbReference>
<dbReference type="InterPro" id="IPR019652">
    <property type="entry name" value="DUF2509"/>
</dbReference>
<evidence type="ECO:0000313" key="2">
    <source>
        <dbReference type="Proteomes" id="UP000183569"/>
    </source>
</evidence>
<evidence type="ECO:0008006" key="3">
    <source>
        <dbReference type="Google" id="ProtNLM"/>
    </source>
</evidence>